<evidence type="ECO:0000313" key="1">
    <source>
        <dbReference type="EMBL" id="GAG75875.1"/>
    </source>
</evidence>
<sequence length="98" mass="11498">MSKWRQWEDLPPEQEEEFIDNTARTLIKHRVGLPVQLLLESGGPLTSLFAKFWLGLYGPYLDFLGLDKHMAILRKRSNIEKILDKIDTLQAERECEEK</sequence>
<protein>
    <submittedName>
        <fullName evidence="1">Uncharacterized protein</fullName>
    </submittedName>
</protein>
<reference evidence="1" key="1">
    <citation type="journal article" date="2014" name="Front. Microbiol.">
        <title>High frequency of phylogenetically diverse reductive dehalogenase-homologous genes in deep subseafloor sedimentary metagenomes.</title>
        <authorList>
            <person name="Kawai M."/>
            <person name="Futagami T."/>
            <person name="Toyoda A."/>
            <person name="Takaki Y."/>
            <person name="Nishi S."/>
            <person name="Hori S."/>
            <person name="Arai W."/>
            <person name="Tsubouchi T."/>
            <person name="Morono Y."/>
            <person name="Uchiyama I."/>
            <person name="Ito T."/>
            <person name="Fujiyama A."/>
            <person name="Inagaki F."/>
            <person name="Takami H."/>
        </authorList>
    </citation>
    <scope>NUCLEOTIDE SEQUENCE</scope>
    <source>
        <strain evidence="1">Expedition CK06-06</strain>
    </source>
</reference>
<organism evidence="1">
    <name type="scientific">marine sediment metagenome</name>
    <dbReference type="NCBI Taxonomy" id="412755"/>
    <lineage>
        <taxon>unclassified sequences</taxon>
        <taxon>metagenomes</taxon>
        <taxon>ecological metagenomes</taxon>
    </lineage>
</organism>
<name>X1A1B8_9ZZZZ</name>
<proteinExistence type="predicted"/>
<gene>
    <name evidence="1" type="ORF">S01H4_35016</name>
</gene>
<dbReference type="EMBL" id="BART01018567">
    <property type="protein sequence ID" value="GAG75875.1"/>
    <property type="molecule type" value="Genomic_DNA"/>
</dbReference>
<accession>X1A1B8</accession>
<dbReference type="AlphaFoldDB" id="X1A1B8"/>
<feature type="non-terminal residue" evidence="1">
    <location>
        <position position="98"/>
    </location>
</feature>
<comment type="caution">
    <text evidence="1">The sequence shown here is derived from an EMBL/GenBank/DDBJ whole genome shotgun (WGS) entry which is preliminary data.</text>
</comment>